<feature type="region of interest" description="Disordered" evidence="1">
    <location>
        <begin position="43"/>
        <end position="87"/>
    </location>
</feature>
<evidence type="ECO:0000256" key="1">
    <source>
        <dbReference type="SAM" id="MobiDB-lite"/>
    </source>
</evidence>
<dbReference type="AlphaFoldDB" id="A0A1Q5U712"/>
<gene>
    <name evidence="2" type="ORF">PENSUB_5636</name>
</gene>
<evidence type="ECO:0000313" key="2">
    <source>
        <dbReference type="EMBL" id="OKP08269.1"/>
    </source>
</evidence>
<name>A0A1Q5U712_9EURO</name>
<organism evidence="2 3">
    <name type="scientific">Penicillium subrubescens</name>
    <dbReference type="NCBI Taxonomy" id="1316194"/>
    <lineage>
        <taxon>Eukaryota</taxon>
        <taxon>Fungi</taxon>
        <taxon>Dikarya</taxon>
        <taxon>Ascomycota</taxon>
        <taxon>Pezizomycotina</taxon>
        <taxon>Eurotiomycetes</taxon>
        <taxon>Eurotiomycetidae</taxon>
        <taxon>Eurotiales</taxon>
        <taxon>Aspergillaceae</taxon>
        <taxon>Penicillium</taxon>
    </lineage>
</organism>
<comment type="caution">
    <text evidence="2">The sequence shown here is derived from an EMBL/GenBank/DDBJ whole genome shotgun (WGS) entry which is preliminary data.</text>
</comment>
<evidence type="ECO:0000313" key="3">
    <source>
        <dbReference type="Proteomes" id="UP000186955"/>
    </source>
</evidence>
<dbReference type="Proteomes" id="UP000186955">
    <property type="component" value="Unassembled WGS sequence"/>
</dbReference>
<accession>A0A1Q5U712</accession>
<reference evidence="2 3" key="1">
    <citation type="submission" date="2016-10" db="EMBL/GenBank/DDBJ databases">
        <title>Genome sequence of the ascomycete fungus Penicillium subrubescens.</title>
        <authorList>
            <person name="De Vries R.P."/>
            <person name="Peng M."/>
            <person name="Dilokpimol A."/>
            <person name="Hilden K."/>
            <person name="Makela M.R."/>
            <person name="Grigoriev I."/>
            <person name="Riley R."/>
            <person name="Granchi Z."/>
        </authorList>
    </citation>
    <scope>NUCLEOTIDE SEQUENCE [LARGE SCALE GENOMIC DNA]</scope>
    <source>
        <strain evidence="2 3">CBS 132785</strain>
    </source>
</reference>
<dbReference type="EMBL" id="MNBE01000569">
    <property type="protein sequence ID" value="OKP08269.1"/>
    <property type="molecule type" value="Genomic_DNA"/>
</dbReference>
<proteinExistence type="predicted"/>
<sequence length="87" mass="9747">MAKARPAVKDPPIYFPGLKPLARPWRLHPQYRAHVDDLKKKPLPVEAKQSSLPVPRLGGRQNSLAVPLPPPCFHPEACRGSRQVNRT</sequence>
<keyword evidence="3" id="KW-1185">Reference proteome</keyword>
<protein>
    <submittedName>
        <fullName evidence="2">Uncharacterized protein</fullName>
    </submittedName>
</protein>